<dbReference type="GO" id="GO:0005794">
    <property type="term" value="C:Golgi apparatus"/>
    <property type="evidence" value="ECO:0007669"/>
    <property type="project" value="TreeGrafter"/>
</dbReference>
<accession>A0A0N4ZEU9</accession>
<protein>
    <recommendedName>
        <fullName evidence="7">Palmitoyltransferase</fullName>
        <ecNumber evidence="7">2.3.1.225</ecNumber>
    </recommendedName>
</protein>
<feature type="transmembrane region" description="Helical" evidence="7">
    <location>
        <begin position="202"/>
        <end position="226"/>
    </location>
</feature>
<keyword evidence="3 7" id="KW-0812">Transmembrane</keyword>
<dbReference type="PANTHER" id="PTHR22883">
    <property type="entry name" value="ZINC FINGER DHHC DOMAIN CONTAINING PROTEIN"/>
    <property type="match status" value="1"/>
</dbReference>
<evidence type="ECO:0000256" key="1">
    <source>
        <dbReference type="ARBA" id="ARBA00004141"/>
    </source>
</evidence>
<dbReference type="PANTHER" id="PTHR22883:SF452">
    <property type="entry name" value="PALMITOYLTRANSFERASE"/>
    <property type="match status" value="1"/>
</dbReference>
<name>A0A0N4ZEU9_PARTI</name>
<dbReference type="STRING" id="131310.A0A0N4ZEU9"/>
<dbReference type="PROSITE" id="PS50216">
    <property type="entry name" value="DHHC"/>
    <property type="match status" value="1"/>
</dbReference>
<dbReference type="EC" id="2.3.1.225" evidence="7"/>
<evidence type="ECO:0000256" key="5">
    <source>
        <dbReference type="ARBA" id="ARBA00023136"/>
    </source>
</evidence>
<dbReference type="Pfam" id="PF01529">
    <property type="entry name" value="DHHC"/>
    <property type="match status" value="1"/>
</dbReference>
<dbReference type="WBParaSite" id="PTRK_0000628200.1">
    <property type="protein sequence ID" value="PTRK_0000628200.1"/>
    <property type="gene ID" value="PTRK_0000628200"/>
</dbReference>
<dbReference type="GO" id="GO:0016020">
    <property type="term" value="C:membrane"/>
    <property type="evidence" value="ECO:0007669"/>
    <property type="project" value="UniProtKB-SubCell"/>
</dbReference>
<dbReference type="Proteomes" id="UP000038045">
    <property type="component" value="Unplaced"/>
</dbReference>
<comment type="catalytic activity">
    <reaction evidence="7">
        <text>L-cysteinyl-[protein] + hexadecanoyl-CoA = S-hexadecanoyl-L-cysteinyl-[protein] + CoA</text>
        <dbReference type="Rhea" id="RHEA:36683"/>
        <dbReference type="Rhea" id="RHEA-COMP:10131"/>
        <dbReference type="Rhea" id="RHEA-COMP:11032"/>
        <dbReference type="ChEBI" id="CHEBI:29950"/>
        <dbReference type="ChEBI" id="CHEBI:57287"/>
        <dbReference type="ChEBI" id="CHEBI:57379"/>
        <dbReference type="ChEBI" id="CHEBI:74151"/>
        <dbReference type="EC" id="2.3.1.225"/>
    </reaction>
</comment>
<comment type="similarity">
    <text evidence="7">Belongs to the DHHC palmitoyltransferase family.</text>
</comment>
<evidence type="ECO:0000259" key="8">
    <source>
        <dbReference type="Pfam" id="PF01529"/>
    </source>
</evidence>
<feature type="transmembrane region" description="Helical" evidence="7">
    <location>
        <begin position="64"/>
        <end position="85"/>
    </location>
</feature>
<evidence type="ECO:0000256" key="4">
    <source>
        <dbReference type="ARBA" id="ARBA00022989"/>
    </source>
</evidence>
<evidence type="ECO:0000313" key="10">
    <source>
        <dbReference type="WBParaSite" id="PTRK_0000628200.1"/>
    </source>
</evidence>
<proteinExistence type="inferred from homology"/>
<dbReference type="GO" id="GO:0006612">
    <property type="term" value="P:protein targeting to membrane"/>
    <property type="evidence" value="ECO:0007669"/>
    <property type="project" value="TreeGrafter"/>
</dbReference>
<keyword evidence="2 7" id="KW-0808">Transferase</keyword>
<keyword evidence="6 7" id="KW-0012">Acyltransferase</keyword>
<reference evidence="10" key="1">
    <citation type="submission" date="2017-02" db="UniProtKB">
        <authorList>
            <consortium name="WormBaseParasite"/>
        </authorList>
    </citation>
    <scope>IDENTIFICATION</scope>
</reference>
<comment type="domain">
    <text evidence="7">The DHHC domain is required for palmitoyltransferase activity.</text>
</comment>
<evidence type="ECO:0000313" key="9">
    <source>
        <dbReference type="Proteomes" id="UP000038045"/>
    </source>
</evidence>
<organism evidence="9 10">
    <name type="scientific">Parastrongyloides trichosuri</name>
    <name type="common">Possum-specific nematode worm</name>
    <dbReference type="NCBI Taxonomy" id="131310"/>
    <lineage>
        <taxon>Eukaryota</taxon>
        <taxon>Metazoa</taxon>
        <taxon>Ecdysozoa</taxon>
        <taxon>Nematoda</taxon>
        <taxon>Chromadorea</taxon>
        <taxon>Rhabditida</taxon>
        <taxon>Tylenchina</taxon>
        <taxon>Panagrolaimomorpha</taxon>
        <taxon>Strongyloidoidea</taxon>
        <taxon>Strongyloididae</taxon>
        <taxon>Parastrongyloides</taxon>
    </lineage>
</organism>
<evidence type="ECO:0000256" key="3">
    <source>
        <dbReference type="ARBA" id="ARBA00022692"/>
    </source>
</evidence>
<evidence type="ECO:0000256" key="7">
    <source>
        <dbReference type="RuleBase" id="RU079119"/>
    </source>
</evidence>
<feature type="domain" description="Palmitoyltransferase DHHC" evidence="8">
    <location>
        <begin position="151"/>
        <end position="278"/>
    </location>
</feature>
<dbReference type="InterPro" id="IPR039859">
    <property type="entry name" value="PFA4/ZDH16/20/ERF2-like"/>
</dbReference>
<evidence type="ECO:0000256" key="6">
    <source>
        <dbReference type="ARBA" id="ARBA00023315"/>
    </source>
</evidence>
<dbReference type="AlphaFoldDB" id="A0A0N4ZEU9"/>
<feature type="transmembrane region" description="Helical" evidence="7">
    <location>
        <begin position="20"/>
        <end position="44"/>
    </location>
</feature>
<dbReference type="InterPro" id="IPR001594">
    <property type="entry name" value="Palmitoyltrfase_DHHC"/>
</dbReference>
<sequence length="350" mass="40567">MSWYGAVYSYTRKVRRKSPVLGYILHMLCNILLIMNLSLTIFTYHCILNITLDDFLFNLEFGVVYLFLATFTFGMTLISLARTVFEPTAKVPEFYMASDTFDASIKEVTAMKNGKYSPDDSTPEQIEEQKKLLEEYAAKRKLKFAEVDQCDRLRYCYICQCFKPDRARHCSSCGFCVLKFDHHCPYINSCINFANYKYFINYIFYGSIFWTLSVIGEIYGIIIYSLNYKAHIHSWDTITSLVFALSIQIMPGKRVLLDLIFYHYTLIKTNETTCEQCKPPIFKGGNINATYNTTVEENTRSALGWGLWAFPVRTELLDGLNYPIFYYPESQGPKMVARLGKDPAKNHIDF</sequence>
<keyword evidence="5 7" id="KW-0472">Membrane</keyword>
<keyword evidence="4 7" id="KW-1133">Transmembrane helix</keyword>
<evidence type="ECO:0000256" key="2">
    <source>
        <dbReference type="ARBA" id="ARBA00022679"/>
    </source>
</evidence>
<dbReference type="GO" id="GO:0005783">
    <property type="term" value="C:endoplasmic reticulum"/>
    <property type="evidence" value="ECO:0007669"/>
    <property type="project" value="TreeGrafter"/>
</dbReference>
<keyword evidence="9" id="KW-1185">Reference proteome</keyword>
<comment type="subcellular location">
    <subcellularLocation>
        <location evidence="1">Membrane</location>
        <topology evidence="1">Multi-pass membrane protein</topology>
    </subcellularLocation>
</comment>
<dbReference type="GO" id="GO:0019706">
    <property type="term" value="F:protein-cysteine S-palmitoyltransferase activity"/>
    <property type="evidence" value="ECO:0007669"/>
    <property type="project" value="UniProtKB-EC"/>
</dbReference>